<gene>
    <name evidence="2" type="ORF">PSI23_20150</name>
</gene>
<dbReference type="Proteomes" id="UP001217178">
    <property type="component" value="Unassembled WGS sequence"/>
</dbReference>
<feature type="transmembrane region" description="Helical" evidence="1">
    <location>
        <begin position="54"/>
        <end position="75"/>
    </location>
</feature>
<feature type="transmembrane region" description="Helical" evidence="1">
    <location>
        <begin position="12"/>
        <end position="34"/>
    </location>
</feature>
<accession>A0ABT5LK89</accession>
<protein>
    <submittedName>
        <fullName evidence="2">Uncharacterized protein</fullName>
    </submittedName>
</protein>
<comment type="caution">
    <text evidence="2">The sequence shown here is derived from an EMBL/GenBank/DDBJ whole genome shotgun (WGS) entry which is preliminary data.</text>
</comment>
<keyword evidence="1" id="KW-1133">Transmembrane helix</keyword>
<evidence type="ECO:0000256" key="1">
    <source>
        <dbReference type="SAM" id="Phobius"/>
    </source>
</evidence>
<reference evidence="2 3" key="1">
    <citation type="submission" date="2023-02" db="EMBL/GenBank/DDBJ databases">
        <title>Entomopathogenic bacteria.</title>
        <authorList>
            <person name="Machado R.A."/>
        </authorList>
    </citation>
    <scope>NUCLEOTIDE SEQUENCE [LARGE SCALE GENOMIC DNA]</scope>
    <source>
        <strain evidence="2 3">XENO-10</strain>
    </source>
</reference>
<feature type="transmembrane region" description="Helical" evidence="1">
    <location>
        <begin position="142"/>
        <end position="166"/>
    </location>
</feature>
<feature type="transmembrane region" description="Helical" evidence="1">
    <location>
        <begin position="115"/>
        <end position="136"/>
    </location>
</feature>
<sequence>MSLIKSYIHQTMRVQFFVLFIISFFIITLAMFIYKDSFSSIPFYNFYQKNLRGYLFSGFISVGSFLLSLHTFVIVNLKDKLFSTNEYKEIFIRSNRIDKIENIDERELFKPLDRLSYFLNYSIWLAIITAISQFTIGLADNLIASITCIWLAVLTICFMLNSLIIIRENIKLMLRQTSEK</sequence>
<proteinExistence type="predicted"/>
<evidence type="ECO:0000313" key="2">
    <source>
        <dbReference type="EMBL" id="MDC9591529.1"/>
    </source>
</evidence>
<dbReference type="EMBL" id="JAQRFI010000096">
    <property type="protein sequence ID" value="MDC9591529.1"/>
    <property type="molecule type" value="Genomic_DNA"/>
</dbReference>
<evidence type="ECO:0000313" key="3">
    <source>
        <dbReference type="Proteomes" id="UP001217178"/>
    </source>
</evidence>
<keyword evidence="1" id="KW-0812">Transmembrane</keyword>
<dbReference type="RefSeq" id="WP_273556744.1">
    <property type="nucleotide sequence ID" value="NZ_JAQRFI010000096.1"/>
</dbReference>
<organism evidence="2 3">
    <name type="scientific">Xenorhabdus yunnanensis</name>
    <dbReference type="NCBI Taxonomy" id="3025878"/>
    <lineage>
        <taxon>Bacteria</taxon>
        <taxon>Pseudomonadati</taxon>
        <taxon>Pseudomonadota</taxon>
        <taxon>Gammaproteobacteria</taxon>
        <taxon>Enterobacterales</taxon>
        <taxon>Morganellaceae</taxon>
        <taxon>Xenorhabdus</taxon>
    </lineage>
</organism>
<name>A0ABT5LK89_9GAMM</name>
<keyword evidence="1" id="KW-0472">Membrane</keyword>
<keyword evidence="3" id="KW-1185">Reference proteome</keyword>